<dbReference type="InterPro" id="IPR003595">
    <property type="entry name" value="Tyr_Pase_cat"/>
</dbReference>
<dbReference type="RefSeq" id="XP_012897608.1">
    <property type="nucleotide sequence ID" value="XM_013042154.1"/>
</dbReference>
<dbReference type="EMBL" id="FN668661">
    <property type="protein sequence ID" value="CBK23560.2"/>
    <property type="molecule type" value="Genomic_DNA"/>
</dbReference>
<name>D8M5W1_BLAHO</name>
<protein>
    <recommendedName>
        <fullName evidence="7">Phosphatidylinositol-3,4,5-trisphosphate 3-phosphatase</fullName>
    </recommendedName>
</protein>
<dbReference type="InterPro" id="IPR000242">
    <property type="entry name" value="PTP_cat"/>
</dbReference>
<evidence type="ECO:0000313" key="6">
    <source>
        <dbReference type="Proteomes" id="UP000008312"/>
    </source>
</evidence>
<organism evidence="5">
    <name type="scientific">Blastocystis hominis</name>
    <dbReference type="NCBI Taxonomy" id="12968"/>
    <lineage>
        <taxon>Eukaryota</taxon>
        <taxon>Sar</taxon>
        <taxon>Stramenopiles</taxon>
        <taxon>Bigyra</taxon>
        <taxon>Opalozoa</taxon>
        <taxon>Opalinata</taxon>
        <taxon>Blastocystidae</taxon>
        <taxon>Blastocystis</taxon>
    </lineage>
</organism>
<evidence type="ECO:0008006" key="7">
    <source>
        <dbReference type="Google" id="ProtNLM"/>
    </source>
</evidence>
<dbReference type="InterPro" id="IPR051281">
    <property type="entry name" value="Dual-spec_lipid-protein_phosph"/>
</dbReference>
<dbReference type="GO" id="GO:0004725">
    <property type="term" value="F:protein tyrosine phosphatase activity"/>
    <property type="evidence" value="ECO:0007669"/>
    <property type="project" value="InterPro"/>
</dbReference>
<dbReference type="Pfam" id="PF22785">
    <property type="entry name" value="Tc-R-P"/>
    <property type="match status" value="1"/>
</dbReference>
<dbReference type="AlphaFoldDB" id="D8M5W1"/>
<proteinExistence type="predicted"/>
<dbReference type="CDD" id="cd14497">
    <property type="entry name" value="PTP_PTEN-like"/>
    <property type="match status" value="1"/>
</dbReference>
<dbReference type="PROSITE" id="PS50056">
    <property type="entry name" value="TYR_PHOSPHATASE_2"/>
    <property type="match status" value="1"/>
</dbReference>
<feature type="domain" description="Tyrosine specific protein phosphatases" evidence="3">
    <location>
        <begin position="119"/>
        <end position="178"/>
    </location>
</feature>
<dbReference type="PROSITE" id="PS50055">
    <property type="entry name" value="TYR_PHOSPHATASE_PTP"/>
    <property type="match status" value="1"/>
</dbReference>
<dbReference type="PANTHER" id="PTHR12305:SF94">
    <property type="entry name" value="PHOSPHATIDYLINOSITOL-3,4,5-TRISPHOSPHATE 3-PHOSPHATASE"/>
    <property type="match status" value="1"/>
</dbReference>
<dbReference type="GO" id="GO:0016314">
    <property type="term" value="F:phosphatidylinositol-3,4,5-trisphosphate 3-phosphatase activity"/>
    <property type="evidence" value="ECO:0007669"/>
    <property type="project" value="TreeGrafter"/>
</dbReference>
<evidence type="ECO:0000259" key="4">
    <source>
        <dbReference type="PROSITE" id="PS51181"/>
    </source>
</evidence>
<gene>
    <name evidence="5" type="ORF">GSBLH_T00003415001</name>
</gene>
<accession>D8M5W1</accession>
<keyword evidence="6" id="KW-1185">Reference proteome</keyword>
<dbReference type="PROSITE" id="PS51181">
    <property type="entry name" value="PPASE_TENSIN"/>
    <property type="match status" value="1"/>
</dbReference>
<dbReference type="GeneID" id="24920516"/>
<dbReference type="Gene3D" id="3.90.190.10">
    <property type="entry name" value="Protein tyrosine phosphatase superfamily"/>
    <property type="match status" value="1"/>
</dbReference>
<dbReference type="OMA" id="MANEGGY"/>
<evidence type="ECO:0000256" key="1">
    <source>
        <dbReference type="ARBA" id="ARBA00022801"/>
    </source>
</evidence>
<dbReference type="InParanoid" id="D8M5W1"/>
<dbReference type="OrthoDB" id="16692at2759"/>
<dbReference type="InterPro" id="IPR029023">
    <property type="entry name" value="Tensin_phosphatase"/>
</dbReference>
<reference evidence="5" key="1">
    <citation type="submission" date="2010-02" db="EMBL/GenBank/DDBJ databases">
        <title>Sequencing and annotation of the Blastocystis hominis genome.</title>
        <authorList>
            <person name="Wincker P."/>
        </authorList>
    </citation>
    <scope>NUCLEOTIDE SEQUENCE</scope>
    <source>
        <strain evidence="5">Singapore isolate B</strain>
    </source>
</reference>
<feature type="domain" description="Phosphatase tensin-type" evidence="4">
    <location>
        <begin position="14"/>
        <end position="190"/>
    </location>
</feature>
<sequence length="286" mass="32253">MSTAVRTYFSGRRVRYIDNQFNLDLTYITDKIIAMGYPSRSLESLYRNNIADVAKLLDKKHGKHYLIFNLSCRQYDYTPFGNRVIDCGWADHHSPPVALMWAIYAFIDLWIAVDSQNVIAAHCLAGKGRTGIVICCTLLMQGAFTKLQAKTTTEYVNAAVNYFREKRGDGVENPDQIKFIRDFLVSSDTIGADNKLQFDAKLQPSLFLGSLILYNVPVGKGAAVELSLVVYLKCRSDWNVVYNSAWSYSPLPCYDAYQSEIIIDVRSRAALERRSTCPRAAICCSC</sequence>
<keyword evidence="1" id="KW-0378">Hydrolase</keyword>
<dbReference type="PANTHER" id="PTHR12305">
    <property type="entry name" value="PHOSPHATASE WITH HOMOLOGY TO TENSIN"/>
    <property type="match status" value="1"/>
</dbReference>
<dbReference type="GO" id="GO:0005829">
    <property type="term" value="C:cytosol"/>
    <property type="evidence" value="ECO:0007669"/>
    <property type="project" value="TreeGrafter"/>
</dbReference>
<evidence type="ECO:0000259" key="3">
    <source>
        <dbReference type="PROSITE" id="PS50056"/>
    </source>
</evidence>
<feature type="domain" description="Tyrosine-protein phosphatase" evidence="2">
    <location>
        <begin position="73"/>
        <end position="187"/>
    </location>
</feature>
<dbReference type="InterPro" id="IPR029021">
    <property type="entry name" value="Prot-tyrosine_phosphatase-like"/>
</dbReference>
<dbReference type="SUPFAM" id="SSF52799">
    <property type="entry name" value="(Phosphotyrosine protein) phosphatases II"/>
    <property type="match status" value="1"/>
</dbReference>
<dbReference type="Proteomes" id="UP000008312">
    <property type="component" value="Unassembled WGS sequence"/>
</dbReference>
<dbReference type="InterPro" id="IPR000387">
    <property type="entry name" value="Tyr_Pase_dom"/>
</dbReference>
<evidence type="ECO:0000259" key="2">
    <source>
        <dbReference type="PROSITE" id="PS50055"/>
    </source>
</evidence>
<evidence type="ECO:0000313" key="5">
    <source>
        <dbReference type="EMBL" id="CBK23560.2"/>
    </source>
</evidence>
<dbReference type="SMART" id="SM00404">
    <property type="entry name" value="PTPc_motif"/>
    <property type="match status" value="1"/>
</dbReference>